<dbReference type="GO" id="GO:0015423">
    <property type="term" value="F:ABC-type maltose transporter activity"/>
    <property type="evidence" value="ECO:0007669"/>
    <property type="project" value="TreeGrafter"/>
</dbReference>
<dbReference type="FunFam" id="1.10.3720.10:FF:000034">
    <property type="entry name" value="Sugar ABC transporter permease"/>
    <property type="match status" value="1"/>
</dbReference>
<evidence type="ECO:0000259" key="10">
    <source>
        <dbReference type="PROSITE" id="PS50928"/>
    </source>
</evidence>
<keyword evidence="3 9" id="KW-0813">Transport</keyword>
<feature type="transmembrane region" description="Helical" evidence="9">
    <location>
        <begin position="188"/>
        <end position="210"/>
    </location>
</feature>
<feature type="transmembrane region" description="Helical" evidence="9">
    <location>
        <begin position="113"/>
        <end position="138"/>
    </location>
</feature>
<feature type="transmembrane region" description="Helical" evidence="9">
    <location>
        <begin position="12"/>
        <end position="39"/>
    </location>
</feature>
<feature type="transmembrane region" description="Helical" evidence="9">
    <location>
        <begin position="82"/>
        <end position="101"/>
    </location>
</feature>
<evidence type="ECO:0000256" key="3">
    <source>
        <dbReference type="ARBA" id="ARBA00022448"/>
    </source>
</evidence>
<evidence type="ECO:0000256" key="8">
    <source>
        <dbReference type="ARBA" id="ARBA00023136"/>
    </source>
</evidence>
<name>A0A2R6Y4L9_9BACL</name>
<evidence type="ECO:0000256" key="9">
    <source>
        <dbReference type="RuleBase" id="RU363032"/>
    </source>
</evidence>
<keyword evidence="6 9" id="KW-0812">Transmembrane</keyword>
<evidence type="ECO:0000256" key="6">
    <source>
        <dbReference type="ARBA" id="ARBA00022692"/>
    </source>
</evidence>
<dbReference type="PANTHER" id="PTHR32243:SF50">
    <property type="entry name" value="MALTOSE_MALTODEXTRIN TRANSPORT SYSTEM PERMEASE PROTEIN MALG"/>
    <property type="match status" value="1"/>
</dbReference>
<dbReference type="CDD" id="cd06261">
    <property type="entry name" value="TM_PBP2"/>
    <property type="match status" value="1"/>
</dbReference>
<dbReference type="PANTHER" id="PTHR32243">
    <property type="entry name" value="MALTOSE TRANSPORT SYSTEM PERMEASE-RELATED"/>
    <property type="match status" value="1"/>
</dbReference>
<dbReference type="Proteomes" id="UP000244338">
    <property type="component" value="Unassembled WGS sequence"/>
</dbReference>
<dbReference type="Pfam" id="PF00528">
    <property type="entry name" value="BPD_transp_1"/>
    <property type="match status" value="1"/>
</dbReference>
<evidence type="ECO:0000256" key="1">
    <source>
        <dbReference type="ARBA" id="ARBA00004651"/>
    </source>
</evidence>
<dbReference type="InterPro" id="IPR035906">
    <property type="entry name" value="MetI-like_sf"/>
</dbReference>
<evidence type="ECO:0000256" key="7">
    <source>
        <dbReference type="ARBA" id="ARBA00022989"/>
    </source>
</evidence>
<protein>
    <submittedName>
        <fullName evidence="11">Maltose/maltodextrin ABC transporter, permease protein MalG</fullName>
    </submittedName>
</protein>
<accession>A0A2R6Y4L9</accession>
<evidence type="ECO:0000256" key="2">
    <source>
        <dbReference type="ARBA" id="ARBA00009047"/>
    </source>
</evidence>
<evidence type="ECO:0000313" key="11">
    <source>
        <dbReference type="EMBL" id="PTQ57595.1"/>
    </source>
</evidence>
<reference evidence="12" key="1">
    <citation type="journal article" date="2018" name="Sci. Rep.">
        <title>Lignite coal burning seam in the remote Altai Mountains harbors a hydrogen-driven thermophilic microbial community.</title>
        <authorList>
            <person name="Kadnikov V.V."/>
            <person name="Mardanov A.V."/>
            <person name="Ivasenko D.A."/>
            <person name="Antsiferov D.V."/>
            <person name="Beletsky A.V."/>
            <person name="Karnachuk O.V."/>
            <person name="Ravin N.V."/>
        </authorList>
    </citation>
    <scope>NUCLEOTIDE SEQUENCE [LARGE SCALE GENOMIC DNA]</scope>
</reference>
<comment type="subcellular location">
    <subcellularLocation>
        <location evidence="1 9">Cell membrane</location>
        <topology evidence="1 9">Multi-pass membrane protein</topology>
    </subcellularLocation>
</comment>
<evidence type="ECO:0000256" key="4">
    <source>
        <dbReference type="ARBA" id="ARBA00022475"/>
    </source>
</evidence>
<comment type="similarity">
    <text evidence="2">Belongs to the binding-protein-dependent transport system permease family. MalFG subfamily.</text>
</comment>
<dbReference type="AlphaFoldDB" id="A0A2R6Y4L9"/>
<keyword evidence="7 9" id="KW-1133">Transmembrane helix</keyword>
<dbReference type="InterPro" id="IPR000515">
    <property type="entry name" value="MetI-like"/>
</dbReference>
<organism evidence="11 12">
    <name type="scientific">Candidatus Carbonibacillus altaicus</name>
    <dbReference type="NCBI Taxonomy" id="2163959"/>
    <lineage>
        <taxon>Bacteria</taxon>
        <taxon>Bacillati</taxon>
        <taxon>Bacillota</taxon>
        <taxon>Bacilli</taxon>
        <taxon>Bacillales</taxon>
        <taxon>Candidatus Carbonibacillus</taxon>
    </lineage>
</organism>
<proteinExistence type="inferred from homology"/>
<dbReference type="Gene3D" id="1.10.3720.10">
    <property type="entry name" value="MetI-like"/>
    <property type="match status" value="1"/>
</dbReference>
<evidence type="ECO:0000313" key="12">
    <source>
        <dbReference type="Proteomes" id="UP000244338"/>
    </source>
</evidence>
<dbReference type="GO" id="GO:0042956">
    <property type="term" value="P:maltodextrin transmembrane transport"/>
    <property type="evidence" value="ECO:0007669"/>
    <property type="project" value="TreeGrafter"/>
</dbReference>
<evidence type="ECO:0000256" key="5">
    <source>
        <dbReference type="ARBA" id="ARBA00022597"/>
    </source>
</evidence>
<comment type="caution">
    <text evidence="11">The sequence shown here is derived from an EMBL/GenBank/DDBJ whole genome shotgun (WGS) entry which is preliminary data.</text>
</comment>
<dbReference type="EMBL" id="PEBX01000005">
    <property type="protein sequence ID" value="PTQ57595.1"/>
    <property type="molecule type" value="Genomic_DNA"/>
</dbReference>
<keyword evidence="4" id="KW-1003">Cell membrane</keyword>
<feature type="transmembrane region" description="Helical" evidence="9">
    <location>
        <begin position="144"/>
        <end position="167"/>
    </location>
</feature>
<dbReference type="SUPFAM" id="SSF161098">
    <property type="entry name" value="MetI-like"/>
    <property type="match status" value="1"/>
</dbReference>
<dbReference type="GO" id="GO:0005886">
    <property type="term" value="C:plasma membrane"/>
    <property type="evidence" value="ECO:0007669"/>
    <property type="project" value="UniProtKB-SubCell"/>
</dbReference>
<keyword evidence="5" id="KW-0762">Sugar transport</keyword>
<feature type="transmembrane region" description="Helical" evidence="9">
    <location>
        <begin position="247"/>
        <end position="268"/>
    </location>
</feature>
<dbReference type="InterPro" id="IPR050901">
    <property type="entry name" value="BP-dep_ABC_trans_perm"/>
</dbReference>
<dbReference type="PROSITE" id="PS50928">
    <property type="entry name" value="ABC_TM1"/>
    <property type="match status" value="1"/>
</dbReference>
<gene>
    <name evidence="11" type="ORF">BSOLF_1299</name>
</gene>
<keyword evidence="8 9" id="KW-0472">Membrane</keyword>
<sequence length="283" mass="31429">MNTTVGLNKLRSYLATFLLYALLVATAIIVLLPVVWIVISSLNPGDTLLSTSLWPKALTLDHYRDLFTKTDYPRWYMNTLKIATANMFLSTFLVVTSAYAFSRFRFPGRRAGLMAMLVLQMFPGFMGMVAIYILLLQLGLLDNLWGLVLVYAGGSIPFGAWLVKGYFDGIPRSLEEAARIDGATNTQIFLKVMLPLSYPILTFIMLNNFISPWMDFIFARLVLRSQANKTLAIGLFEMVTGTGNTKFTTFAAGAVLVAIPITLLFLFLQKYLIEGLTAGANKG</sequence>
<feature type="domain" description="ABC transmembrane type-1" evidence="10">
    <location>
        <begin position="76"/>
        <end position="268"/>
    </location>
</feature>